<protein>
    <submittedName>
        <fullName evidence="3">Phage minor tail protein G</fullName>
    </submittedName>
</protein>
<dbReference type="RefSeq" id="WP_006813628.1">
    <property type="nucleotide sequence ID" value="NZ_GG703817.1"/>
</dbReference>
<evidence type="ECO:0000313" key="4">
    <source>
        <dbReference type="Proteomes" id="UP000005512"/>
    </source>
</evidence>
<dbReference type="AlphaFoldDB" id="D1P058"/>
<sequence>MFLKKKETQISGELVVLHELSALQRADYFDFLALKEKESSNLEGIELAAKSMRQIAESNVWLVSRSLWHSDRDRDVEEVYEEVALTWSSSALEEAVSVISEISGMKGDAQESSAEGEETNEQDSMGK</sequence>
<dbReference type="STRING" id="500637.PROVRUST_05567"/>
<comment type="caution">
    <text evidence="3">The sequence shown here is derived from an EMBL/GenBank/DDBJ whole genome shotgun (WGS) entry which is preliminary data.</text>
</comment>
<dbReference type="EMBL" id="ABXV02000013">
    <property type="protein sequence ID" value="EFB73474.1"/>
    <property type="molecule type" value="Genomic_DNA"/>
</dbReference>
<gene>
    <name evidence="3" type="ORF">PROVRUST_05567</name>
</gene>
<feature type="domain" description="Tail assembly protein G" evidence="2">
    <location>
        <begin position="1"/>
        <end position="120"/>
    </location>
</feature>
<organism evidence="3 4">
    <name type="scientific">Providencia rustigianii DSM 4541</name>
    <dbReference type="NCBI Taxonomy" id="500637"/>
    <lineage>
        <taxon>Bacteria</taxon>
        <taxon>Pseudomonadati</taxon>
        <taxon>Pseudomonadota</taxon>
        <taxon>Gammaproteobacteria</taxon>
        <taxon>Enterobacterales</taxon>
        <taxon>Morganellaceae</taxon>
        <taxon>Providencia</taxon>
    </lineage>
</organism>
<name>D1P058_9GAMM</name>
<dbReference type="Proteomes" id="UP000005512">
    <property type="component" value="Unassembled WGS sequence"/>
</dbReference>
<dbReference type="HOGENOM" id="CLU_135512_0_0_6"/>
<dbReference type="eggNOG" id="ENOG5033AYG">
    <property type="taxonomic scope" value="Bacteria"/>
</dbReference>
<dbReference type="InterPro" id="IPR010027">
    <property type="entry name" value="Tail_assembly_G"/>
</dbReference>
<evidence type="ECO:0000256" key="1">
    <source>
        <dbReference type="SAM" id="MobiDB-lite"/>
    </source>
</evidence>
<evidence type="ECO:0000313" key="3">
    <source>
        <dbReference type="EMBL" id="EFB73474.1"/>
    </source>
</evidence>
<reference evidence="3" key="1">
    <citation type="submission" date="2009-12" db="EMBL/GenBank/DDBJ databases">
        <authorList>
            <person name="Weinstock G."/>
            <person name="Sodergren E."/>
            <person name="Clifton S."/>
            <person name="Fulton L."/>
            <person name="Fulton B."/>
            <person name="Courtney L."/>
            <person name="Fronick C."/>
            <person name="Harrison M."/>
            <person name="Strong C."/>
            <person name="Farmer C."/>
            <person name="Delahaunty K."/>
            <person name="Markovic C."/>
            <person name="Hall O."/>
            <person name="Minx P."/>
            <person name="Tomlinson C."/>
            <person name="Mitreva M."/>
            <person name="Nelson J."/>
            <person name="Hou S."/>
            <person name="Wollam A."/>
            <person name="Pepin K.H."/>
            <person name="Johnson M."/>
            <person name="Bhonagiri V."/>
            <person name="Nash W.E."/>
            <person name="Warren W."/>
            <person name="Chinwalla A."/>
            <person name="Mardis E.R."/>
            <person name="Wilson R.K."/>
        </authorList>
    </citation>
    <scope>NUCLEOTIDE SEQUENCE [LARGE SCALE GENOMIC DNA]</scope>
    <source>
        <strain evidence="3">DSM 4541</strain>
    </source>
</reference>
<feature type="region of interest" description="Disordered" evidence="1">
    <location>
        <begin position="104"/>
        <end position="127"/>
    </location>
</feature>
<dbReference type="Pfam" id="PF06894">
    <property type="entry name" value="Phage_TAC_2"/>
    <property type="match status" value="1"/>
</dbReference>
<evidence type="ECO:0000259" key="2">
    <source>
        <dbReference type="Pfam" id="PF06894"/>
    </source>
</evidence>
<proteinExistence type="predicted"/>
<keyword evidence="4" id="KW-1185">Reference proteome</keyword>
<accession>D1P058</accession>